<dbReference type="Gene3D" id="1.10.260.40">
    <property type="entry name" value="lambda repressor-like DNA-binding domains"/>
    <property type="match status" value="1"/>
</dbReference>
<dbReference type="SUPFAM" id="SSF47413">
    <property type="entry name" value="lambda repressor-like DNA-binding domains"/>
    <property type="match status" value="1"/>
</dbReference>
<reference evidence="3 4" key="1">
    <citation type="journal article" date="2015" name="Antonie Van Leeuwenhoek">
        <title>Bosea vaviloviae sp. nov., a new species of slow-growing rhizobia isolated from nodules of the relict species Vavilovia formosa (Stev.) Fed.</title>
        <authorList>
            <person name="Safronova V.I."/>
            <person name="Kuznetsova I.G."/>
            <person name="Sazanova A.L."/>
            <person name="Kimeklis A.K."/>
            <person name="Belimov A.A."/>
            <person name="Andronov E.E."/>
            <person name="Pinaev A.G."/>
            <person name="Chizhevskaya E.P."/>
            <person name="Pukhaev A.R."/>
            <person name="Popov K.P."/>
            <person name="Willems A."/>
            <person name="Tikhonovich I.A."/>
        </authorList>
    </citation>
    <scope>NUCLEOTIDE SEQUENCE [LARGE SCALE GENOMIC DNA]</scope>
    <source>
        <strain evidence="3 4">Vaf18</strain>
    </source>
</reference>
<dbReference type="SMART" id="SM00530">
    <property type="entry name" value="HTH_XRE"/>
    <property type="match status" value="1"/>
</dbReference>
<evidence type="ECO:0000313" key="3">
    <source>
        <dbReference type="EMBL" id="AOO84789.1"/>
    </source>
</evidence>
<evidence type="ECO:0000256" key="1">
    <source>
        <dbReference type="ARBA" id="ARBA00023125"/>
    </source>
</evidence>
<proteinExistence type="predicted"/>
<dbReference type="PANTHER" id="PTHR46797">
    <property type="entry name" value="HTH-TYPE TRANSCRIPTIONAL REGULATOR"/>
    <property type="match status" value="1"/>
</dbReference>
<name>A0A1D7UBQ3_9HYPH</name>
<dbReference type="EMBL" id="CP017147">
    <property type="protein sequence ID" value="AOO84789.1"/>
    <property type="molecule type" value="Genomic_DNA"/>
</dbReference>
<dbReference type="GO" id="GO:0003677">
    <property type="term" value="F:DNA binding"/>
    <property type="evidence" value="ECO:0007669"/>
    <property type="project" value="UniProtKB-KW"/>
</dbReference>
<dbReference type="InterPro" id="IPR013096">
    <property type="entry name" value="Cupin_2"/>
</dbReference>
<dbReference type="Proteomes" id="UP000094969">
    <property type="component" value="Chromosome"/>
</dbReference>
<accession>A0A1D7UBQ3</accession>
<keyword evidence="4" id="KW-1185">Reference proteome</keyword>
<dbReference type="PANTHER" id="PTHR46797:SF1">
    <property type="entry name" value="METHYLPHOSPHONATE SYNTHASE"/>
    <property type="match status" value="1"/>
</dbReference>
<sequence>MAAMRRSRKMTLDHLAGMTGLNKGYLSRVERGEKTPSIATALKLSQAFAVSVSALFGEAVDETTIHIVRSHDRAAPANQPAEAYFEPLSQAAGGVEAFLLYPSRDFGPDGRVDHGGTEIIFVVSGKIEIQFSDRSVTLGTGDFLQFPGHLAHQLRALDGGSSALVAVTREK</sequence>
<feature type="domain" description="HTH cro/C1-type" evidence="2">
    <location>
        <begin position="1"/>
        <end position="55"/>
    </location>
</feature>
<dbReference type="SUPFAM" id="SSF51182">
    <property type="entry name" value="RmlC-like cupins"/>
    <property type="match status" value="1"/>
</dbReference>
<organism evidence="3 4">
    <name type="scientific">Bosea vaviloviae</name>
    <dbReference type="NCBI Taxonomy" id="1526658"/>
    <lineage>
        <taxon>Bacteria</taxon>
        <taxon>Pseudomonadati</taxon>
        <taxon>Pseudomonadota</taxon>
        <taxon>Alphaproteobacteria</taxon>
        <taxon>Hyphomicrobiales</taxon>
        <taxon>Boseaceae</taxon>
        <taxon>Bosea</taxon>
    </lineage>
</organism>
<dbReference type="InterPro" id="IPR050807">
    <property type="entry name" value="TransReg_Diox_bact_type"/>
</dbReference>
<dbReference type="InterPro" id="IPR014710">
    <property type="entry name" value="RmlC-like_jellyroll"/>
</dbReference>
<dbReference type="InterPro" id="IPR010982">
    <property type="entry name" value="Lambda_DNA-bd_dom_sf"/>
</dbReference>
<dbReference type="PROSITE" id="PS50943">
    <property type="entry name" value="HTH_CROC1"/>
    <property type="match status" value="1"/>
</dbReference>
<dbReference type="CDD" id="cd00093">
    <property type="entry name" value="HTH_XRE"/>
    <property type="match status" value="1"/>
</dbReference>
<dbReference type="GO" id="GO:0005829">
    <property type="term" value="C:cytosol"/>
    <property type="evidence" value="ECO:0007669"/>
    <property type="project" value="TreeGrafter"/>
</dbReference>
<dbReference type="Pfam" id="PF07883">
    <property type="entry name" value="Cupin_2"/>
    <property type="match status" value="1"/>
</dbReference>
<keyword evidence="1" id="KW-0238">DNA-binding</keyword>
<evidence type="ECO:0000259" key="2">
    <source>
        <dbReference type="PROSITE" id="PS50943"/>
    </source>
</evidence>
<gene>
    <name evidence="3" type="ORF">BHK69_25990</name>
</gene>
<dbReference type="GO" id="GO:0003700">
    <property type="term" value="F:DNA-binding transcription factor activity"/>
    <property type="evidence" value="ECO:0007669"/>
    <property type="project" value="TreeGrafter"/>
</dbReference>
<dbReference type="AlphaFoldDB" id="A0A1D7UBQ3"/>
<dbReference type="STRING" id="1526658.BHK69_25990"/>
<protein>
    <recommendedName>
        <fullName evidence="2">HTH cro/C1-type domain-containing protein</fullName>
    </recommendedName>
</protein>
<dbReference type="Gene3D" id="2.60.120.10">
    <property type="entry name" value="Jelly Rolls"/>
    <property type="match status" value="1"/>
</dbReference>
<evidence type="ECO:0000313" key="4">
    <source>
        <dbReference type="Proteomes" id="UP000094969"/>
    </source>
</evidence>
<dbReference type="CDD" id="cd02209">
    <property type="entry name" value="cupin_XRE_C"/>
    <property type="match status" value="1"/>
</dbReference>
<dbReference type="Pfam" id="PF01381">
    <property type="entry name" value="HTH_3"/>
    <property type="match status" value="1"/>
</dbReference>
<dbReference type="InterPro" id="IPR011051">
    <property type="entry name" value="RmlC_Cupin_sf"/>
</dbReference>
<dbReference type="KEGG" id="bvv:BHK69_25990"/>
<dbReference type="InterPro" id="IPR001387">
    <property type="entry name" value="Cro/C1-type_HTH"/>
</dbReference>